<evidence type="ECO:0000313" key="1">
    <source>
        <dbReference type="EMBL" id="CAH7669391.1"/>
    </source>
</evidence>
<dbReference type="InterPro" id="IPR027417">
    <property type="entry name" value="P-loop_NTPase"/>
</dbReference>
<accession>A0AAV0AMC8</accession>
<gene>
    <name evidence="1" type="ORF">PPACK8108_LOCUS4009</name>
</gene>
<evidence type="ECO:0000313" key="2">
    <source>
        <dbReference type="Proteomes" id="UP001153365"/>
    </source>
</evidence>
<name>A0AAV0AMC8_PHAPC</name>
<reference evidence="1" key="1">
    <citation type="submission" date="2022-06" db="EMBL/GenBank/DDBJ databases">
        <authorList>
            <consortium name="SYNGENTA / RWTH Aachen University"/>
        </authorList>
    </citation>
    <scope>NUCLEOTIDE SEQUENCE</scope>
</reference>
<dbReference type="EMBL" id="CALTRL010000723">
    <property type="protein sequence ID" value="CAH7669391.1"/>
    <property type="molecule type" value="Genomic_DNA"/>
</dbReference>
<keyword evidence="2" id="KW-1185">Reference proteome</keyword>
<dbReference type="AlphaFoldDB" id="A0AAV0AMC8"/>
<proteinExistence type="predicted"/>
<dbReference type="Gene3D" id="3.40.50.300">
    <property type="entry name" value="P-loop containing nucleotide triphosphate hydrolases"/>
    <property type="match status" value="1"/>
</dbReference>
<sequence length="54" mass="6311">MESPNGSLLDPITHIVVDEVHEHDIYTNLLLFCLRRVLNDQKAKRKNEIRVCHS</sequence>
<comment type="caution">
    <text evidence="1">The sequence shown here is derived from an EMBL/GenBank/DDBJ whole genome shotgun (WGS) entry which is preliminary data.</text>
</comment>
<evidence type="ECO:0008006" key="3">
    <source>
        <dbReference type="Google" id="ProtNLM"/>
    </source>
</evidence>
<protein>
    <recommendedName>
        <fullName evidence="3">Helicase ATP-binding domain-containing protein</fullName>
    </recommendedName>
</protein>
<organism evidence="1 2">
    <name type="scientific">Phakopsora pachyrhizi</name>
    <name type="common">Asian soybean rust disease fungus</name>
    <dbReference type="NCBI Taxonomy" id="170000"/>
    <lineage>
        <taxon>Eukaryota</taxon>
        <taxon>Fungi</taxon>
        <taxon>Dikarya</taxon>
        <taxon>Basidiomycota</taxon>
        <taxon>Pucciniomycotina</taxon>
        <taxon>Pucciniomycetes</taxon>
        <taxon>Pucciniales</taxon>
        <taxon>Phakopsoraceae</taxon>
        <taxon>Phakopsora</taxon>
    </lineage>
</organism>
<dbReference type="Proteomes" id="UP001153365">
    <property type="component" value="Unassembled WGS sequence"/>
</dbReference>